<reference evidence="5 6" key="1">
    <citation type="journal article" date="2014" name="Int. J. Syst. Evol. Microbiol.">
        <title>Ramlibacter solisilvae sp. nov., isolated from forest soil, and emended description of the genus Ramlibacter.</title>
        <authorList>
            <person name="Lee H.J."/>
            <person name="Lee S.H."/>
            <person name="Lee S.S."/>
            <person name="Lee J.S."/>
            <person name="Kim Y."/>
            <person name="Kim S.C."/>
            <person name="Jeon C.O."/>
        </authorList>
    </citation>
    <scope>NUCLEOTIDE SEQUENCE [LARGE SCALE GENOMIC DNA]</scope>
    <source>
        <strain evidence="5 6">5-10</strain>
    </source>
</reference>
<feature type="domain" description="TPM" evidence="4">
    <location>
        <begin position="39"/>
        <end position="162"/>
    </location>
</feature>
<evidence type="ECO:0000259" key="4">
    <source>
        <dbReference type="Pfam" id="PF04536"/>
    </source>
</evidence>
<keyword evidence="3" id="KW-0732">Signal</keyword>
<dbReference type="PANTHER" id="PTHR30373:SF2">
    <property type="entry name" value="UPF0603 PROTEIN YGCG"/>
    <property type="match status" value="1"/>
</dbReference>
<dbReference type="Gene3D" id="3.10.310.50">
    <property type="match status" value="1"/>
</dbReference>
<keyword evidence="6" id="KW-1185">Reference proteome</keyword>
<dbReference type="AlphaFoldDB" id="A0A127JZE9"/>
<protein>
    <submittedName>
        <fullName evidence="5">Membrane protein</fullName>
    </submittedName>
</protein>
<feature type="chain" id="PRO_5007449687" evidence="3">
    <location>
        <begin position="27"/>
        <end position="311"/>
    </location>
</feature>
<dbReference type="InterPro" id="IPR007621">
    <property type="entry name" value="TPM_dom"/>
</dbReference>
<dbReference type="Proteomes" id="UP000070433">
    <property type="component" value="Chromosome"/>
</dbReference>
<dbReference type="PATRIC" id="fig|94132.3.peg.1769"/>
<feature type="signal peptide" evidence="3">
    <location>
        <begin position="1"/>
        <end position="26"/>
    </location>
</feature>
<keyword evidence="2" id="KW-1133">Transmembrane helix</keyword>
<evidence type="ECO:0000256" key="3">
    <source>
        <dbReference type="SAM" id="SignalP"/>
    </source>
</evidence>
<sequence length="311" mass="31858">MAHQEHSQLFFTWLLALLLACGAARAQDLQPVPPLTAHVIDQTGTLDAIQLKALEDKLMAFEQAGGTQIAILIVATTLPEDDASFANRVGNEWKIGRKEIGDGVLIVVAKNDRKVRVEVAKTLEGAIPDLAAKRIIDEAITPQFRQGNFAAGLHAGVDRLIARIKGEALPPPSQRAANDGFDWMDLAIMLFIAVPVAGAALRGIFGRKLGSLITGGGIGAVAWLISTSLLVAAIAGFVALMFSLLSQWSPAAGPGPGRHRGRSGAPWIVGGYGGGGNWGSGGSWGGGGGGGGWGGSGGGGDFGGGGASGDW</sequence>
<dbReference type="OrthoDB" id="9810918at2"/>
<keyword evidence="2" id="KW-0472">Membrane</keyword>
<evidence type="ECO:0000313" key="5">
    <source>
        <dbReference type="EMBL" id="AMO25340.1"/>
    </source>
</evidence>
<dbReference type="EMBL" id="CP010951">
    <property type="protein sequence ID" value="AMO25340.1"/>
    <property type="molecule type" value="Genomic_DNA"/>
</dbReference>
<evidence type="ECO:0000256" key="2">
    <source>
        <dbReference type="SAM" id="Phobius"/>
    </source>
</evidence>
<dbReference type="Pfam" id="PF04536">
    <property type="entry name" value="TPM_phosphatase"/>
    <property type="match status" value="1"/>
</dbReference>
<feature type="transmembrane region" description="Helical" evidence="2">
    <location>
        <begin position="183"/>
        <end position="205"/>
    </location>
</feature>
<gene>
    <name evidence="5" type="ORF">UC35_08685</name>
</gene>
<evidence type="ECO:0000256" key="1">
    <source>
        <dbReference type="SAM" id="MobiDB-lite"/>
    </source>
</evidence>
<feature type="transmembrane region" description="Helical" evidence="2">
    <location>
        <begin position="217"/>
        <end position="245"/>
    </location>
</feature>
<name>A0A127JZE9_9BURK</name>
<evidence type="ECO:0000313" key="6">
    <source>
        <dbReference type="Proteomes" id="UP000070433"/>
    </source>
</evidence>
<dbReference type="PANTHER" id="PTHR30373">
    <property type="entry name" value="UPF0603 PROTEIN YGCG"/>
    <property type="match status" value="1"/>
</dbReference>
<organism evidence="5 6">
    <name type="scientific">Ramlibacter tataouinensis</name>
    <dbReference type="NCBI Taxonomy" id="94132"/>
    <lineage>
        <taxon>Bacteria</taxon>
        <taxon>Pseudomonadati</taxon>
        <taxon>Pseudomonadota</taxon>
        <taxon>Betaproteobacteria</taxon>
        <taxon>Burkholderiales</taxon>
        <taxon>Comamonadaceae</taxon>
        <taxon>Ramlibacter</taxon>
    </lineage>
</organism>
<keyword evidence="2" id="KW-0812">Transmembrane</keyword>
<proteinExistence type="predicted"/>
<feature type="region of interest" description="Disordered" evidence="1">
    <location>
        <begin position="283"/>
        <end position="311"/>
    </location>
</feature>
<accession>A0A127JZE9</accession>